<evidence type="ECO:0000313" key="2">
    <source>
        <dbReference type="Proteomes" id="UP000326857"/>
    </source>
</evidence>
<proteinExistence type="predicted"/>
<organism evidence="1 2">
    <name type="scientific">Sphingomonas aurantiaca</name>
    <dbReference type="NCBI Taxonomy" id="185949"/>
    <lineage>
        <taxon>Bacteria</taxon>
        <taxon>Pseudomonadati</taxon>
        <taxon>Pseudomonadota</taxon>
        <taxon>Alphaproteobacteria</taxon>
        <taxon>Sphingomonadales</taxon>
        <taxon>Sphingomonadaceae</taxon>
        <taxon>Sphingomonas</taxon>
    </lineage>
</organism>
<dbReference type="EMBL" id="CABVLI010000042">
    <property type="protein sequence ID" value="VVT20442.1"/>
    <property type="molecule type" value="Genomic_DNA"/>
</dbReference>
<reference evidence="1 2" key="1">
    <citation type="submission" date="2019-09" db="EMBL/GenBank/DDBJ databases">
        <authorList>
            <person name="Dittami M. S."/>
        </authorList>
    </citation>
    <scope>NUCLEOTIDE SEQUENCE [LARGE SCALE GENOMIC DNA]</scope>
    <source>
        <strain evidence="1">SPHINGO391</strain>
    </source>
</reference>
<dbReference type="Proteomes" id="UP000326857">
    <property type="component" value="Unassembled WGS sequence"/>
</dbReference>
<gene>
    <name evidence="1" type="ORF">SPHINGO391_470069</name>
</gene>
<sequence>MKILRLRLGVRVPNEGARRLAQWIMREPVGTLDKLLRKIGMGQIDMERMMAGELTPAAFVGHQIFAFTRSAVTINDWYRPAVGGWFDVVGAEPLRRAA</sequence>
<evidence type="ECO:0000313" key="1">
    <source>
        <dbReference type="EMBL" id="VVT20442.1"/>
    </source>
</evidence>
<accession>A0A5E7ZP36</accession>
<protein>
    <submittedName>
        <fullName evidence="1">Uncharacterized protein</fullName>
    </submittedName>
</protein>
<dbReference type="AlphaFoldDB" id="A0A5E7ZP36"/>
<dbReference type="RefSeq" id="WP_151991246.1">
    <property type="nucleotide sequence ID" value="NZ_LR701528.1"/>
</dbReference>
<name>A0A5E7ZP36_9SPHN</name>